<evidence type="ECO:0000313" key="2">
    <source>
        <dbReference type="EMBL" id="TNN54794.1"/>
    </source>
</evidence>
<dbReference type="OrthoDB" id="5346094at2759"/>
<proteinExistence type="predicted"/>
<organism evidence="2 3">
    <name type="scientific">Liparis tanakae</name>
    <name type="common">Tanaka's snailfish</name>
    <dbReference type="NCBI Taxonomy" id="230148"/>
    <lineage>
        <taxon>Eukaryota</taxon>
        <taxon>Metazoa</taxon>
        <taxon>Chordata</taxon>
        <taxon>Craniata</taxon>
        <taxon>Vertebrata</taxon>
        <taxon>Euteleostomi</taxon>
        <taxon>Actinopterygii</taxon>
        <taxon>Neopterygii</taxon>
        <taxon>Teleostei</taxon>
        <taxon>Neoteleostei</taxon>
        <taxon>Acanthomorphata</taxon>
        <taxon>Eupercaria</taxon>
        <taxon>Perciformes</taxon>
        <taxon>Cottioidei</taxon>
        <taxon>Cottales</taxon>
        <taxon>Liparidae</taxon>
        <taxon>Liparis</taxon>
    </lineage>
</organism>
<evidence type="ECO:0000313" key="3">
    <source>
        <dbReference type="Proteomes" id="UP000314294"/>
    </source>
</evidence>
<dbReference type="AlphaFoldDB" id="A0A4Z2GPS1"/>
<comment type="caution">
    <text evidence="2">The sequence shown here is derived from an EMBL/GenBank/DDBJ whole genome shotgun (WGS) entry which is preliminary data.</text>
</comment>
<dbReference type="Proteomes" id="UP000314294">
    <property type="component" value="Unassembled WGS sequence"/>
</dbReference>
<protein>
    <submittedName>
        <fullName evidence="2">Uncharacterized protein</fullName>
    </submittedName>
</protein>
<reference evidence="2 3" key="1">
    <citation type="submission" date="2019-03" db="EMBL/GenBank/DDBJ databases">
        <title>First draft genome of Liparis tanakae, snailfish: a comprehensive survey of snailfish specific genes.</title>
        <authorList>
            <person name="Kim W."/>
            <person name="Song I."/>
            <person name="Jeong J.-H."/>
            <person name="Kim D."/>
            <person name="Kim S."/>
            <person name="Ryu S."/>
            <person name="Song J.Y."/>
            <person name="Lee S.K."/>
        </authorList>
    </citation>
    <scope>NUCLEOTIDE SEQUENCE [LARGE SCALE GENOMIC DNA]</scope>
    <source>
        <tissue evidence="2">Muscle</tissue>
    </source>
</reference>
<feature type="region of interest" description="Disordered" evidence="1">
    <location>
        <begin position="22"/>
        <end position="102"/>
    </location>
</feature>
<gene>
    <name evidence="2" type="ORF">EYF80_035000</name>
</gene>
<keyword evidence="3" id="KW-1185">Reference proteome</keyword>
<name>A0A4Z2GPS1_9TELE</name>
<accession>A0A4Z2GPS1</accession>
<sequence length="146" mass="15826">MGAAPGSGWEEGEFEFKLVFEEDPLSRQSQGPSPVRVAEPESSVPGEESECALLHLESSSSTGLVTDNHHSINIPSPPPSANQRAGMHSPPPRRAAAREFSGTYESLPARSVQVRRPVIMIIIMSLCTMGPSPNNNMLTFEFKVTH</sequence>
<dbReference type="EMBL" id="SRLO01000474">
    <property type="protein sequence ID" value="TNN54794.1"/>
    <property type="molecule type" value="Genomic_DNA"/>
</dbReference>
<evidence type="ECO:0000256" key="1">
    <source>
        <dbReference type="SAM" id="MobiDB-lite"/>
    </source>
</evidence>